<proteinExistence type="predicted"/>
<keyword evidence="2 4" id="KW-0863">Zinc-finger</keyword>
<name>A0ABR2MCZ8_9ASPA</name>
<keyword evidence="7" id="KW-1185">Reference proteome</keyword>
<dbReference type="InterPro" id="IPR013083">
    <property type="entry name" value="Znf_RING/FYVE/PHD"/>
</dbReference>
<evidence type="ECO:0000313" key="6">
    <source>
        <dbReference type="EMBL" id="KAK8962054.1"/>
    </source>
</evidence>
<organism evidence="6 7">
    <name type="scientific">Platanthera guangdongensis</name>
    <dbReference type="NCBI Taxonomy" id="2320717"/>
    <lineage>
        <taxon>Eukaryota</taxon>
        <taxon>Viridiplantae</taxon>
        <taxon>Streptophyta</taxon>
        <taxon>Embryophyta</taxon>
        <taxon>Tracheophyta</taxon>
        <taxon>Spermatophyta</taxon>
        <taxon>Magnoliopsida</taxon>
        <taxon>Liliopsida</taxon>
        <taxon>Asparagales</taxon>
        <taxon>Orchidaceae</taxon>
        <taxon>Orchidoideae</taxon>
        <taxon>Orchideae</taxon>
        <taxon>Orchidinae</taxon>
        <taxon>Platanthera</taxon>
    </lineage>
</organism>
<dbReference type="Proteomes" id="UP001412067">
    <property type="component" value="Unassembled WGS sequence"/>
</dbReference>
<evidence type="ECO:0000259" key="5">
    <source>
        <dbReference type="PROSITE" id="PS50089"/>
    </source>
</evidence>
<dbReference type="EMBL" id="JBBWWR010000009">
    <property type="protein sequence ID" value="KAK8962054.1"/>
    <property type="molecule type" value="Genomic_DNA"/>
</dbReference>
<evidence type="ECO:0000256" key="1">
    <source>
        <dbReference type="ARBA" id="ARBA00022723"/>
    </source>
</evidence>
<dbReference type="PANTHER" id="PTHR42647">
    <property type="entry name" value="SBP (S-RIBONUCLEASE BINDING PROTEIN) FAMILY PROTEIN"/>
    <property type="match status" value="1"/>
</dbReference>
<keyword evidence="3" id="KW-0862">Zinc</keyword>
<dbReference type="Gene3D" id="3.30.40.10">
    <property type="entry name" value="Zinc/RING finger domain, C3HC4 (zinc finger)"/>
    <property type="match status" value="1"/>
</dbReference>
<dbReference type="Pfam" id="PF13920">
    <property type="entry name" value="zf-C3HC4_3"/>
    <property type="match status" value="1"/>
</dbReference>
<dbReference type="InterPro" id="IPR001841">
    <property type="entry name" value="Znf_RING"/>
</dbReference>
<evidence type="ECO:0000256" key="2">
    <source>
        <dbReference type="ARBA" id="ARBA00022771"/>
    </source>
</evidence>
<keyword evidence="1" id="KW-0479">Metal-binding</keyword>
<feature type="domain" description="RING-type" evidence="5">
    <location>
        <begin position="232"/>
        <end position="267"/>
    </location>
</feature>
<protein>
    <recommendedName>
        <fullName evidence="5">RING-type domain-containing protein</fullName>
    </recommendedName>
</protein>
<gene>
    <name evidence="6" type="ORF">KSP40_PGU021515</name>
</gene>
<sequence>MKHLTFPSLSAASIFSSMGVEAHHLHHLFLMANGEQTRMAEMPSKIVGDSQTGLIDDRGGLMAADSGGACGKKRARDSLAFVSEDLSSYLHHQMLDLDNLFIQHTHNVWEEIAERRRRFTRQLAAAMENGVCKRLKAKDDEILRARRLNLALEERIRSLAVENQAWRELAQANEATAILLRSNLEQILAGQLRAKEDQRGFAAAADAQDAESCCCGESDAPVGPAVGPARACRSCGERESTVLLLPCRHLCLCVGCGRTVNFCPICKSSKSGSVNVNFS</sequence>
<dbReference type="CDD" id="cd16649">
    <property type="entry name" value="mRING-HC-C3HC5_CGRF1-like"/>
    <property type="match status" value="1"/>
</dbReference>
<accession>A0ABR2MCZ8</accession>
<reference evidence="6 7" key="1">
    <citation type="journal article" date="2022" name="Nat. Plants">
        <title>Genomes of leafy and leafless Platanthera orchids illuminate the evolution of mycoheterotrophy.</title>
        <authorList>
            <person name="Li M.H."/>
            <person name="Liu K.W."/>
            <person name="Li Z."/>
            <person name="Lu H.C."/>
            <person name="Ye Q.L."/>
            <person name="Zhang D."/>
            <person name="Wang J.Y."/>
            <person name="Li Y.F."/>
            <person name="Zhong Z.M."/>
            <person name="Liu X."/>
            <person name="Yu X."/>
            <person name="Liu D.K."/>
            <person name="Tu X.D."/>
            <person name="Liu B."/>
            <person name="Hao Y."/>
            <person name="Liao X.Y."/>
            <person name="Jiang Y.T."/>
            <person name="Sun W.H."/>
            <person name="Chen J."/>
            <person name="Chen Y.Q."/>
            <person name="Ai Y."/>
            <person name="Zhai J.W."/>
            <person name="Wu S.S."/>
            <person name="Zhou Z."/>
            <person name="Hsiao Y.Y."/>
            <person name="Wu W.L."/>
            <person name="Chen Y.Y."/>
            <person name="Lin Y.F."/>
            <person name="Hsu J.L."/>
            <person name="Li C.Y."/>
            <person name="Wang Z.W."/>
            <person name="Zhao X."/>
            <person name="Zhong W.Y."/>
            <person name="Ma X.K."/>
            <person name="Ma L."/>
            <person name="Huang J."/>
            <person name="Chen G.Z."/>
            <person name="Huang M.Z."/>
            <person name="Huang L."/>
            <person name="Peng D.H."/>
            <person name="Luo Y.B."/>
            <person name="Zou S.Q."/>
            <person name="Chen S.P."/>
            <person name="Lan S."/>
            <person name="Tsai W.C."/>
            <person name="Van de Peer Y."/>
            <person name="Liu Z.J."/>
        </authorList>
    </citation>
    <scope>NUCLEOTIDE SEQUENCE [LARGE SCALE GENOMIC DNA]</scope>
    <source>
        <strain evidence="6">Lor288</strain>
    </source>
</reference>
<evidence type="ECO:0000256" key="3">
    <source>
        <dbReference type="ARBA" id="ARBA00022833"/>
    </source>
</evidence>
<evidence type="ECO:0000313" key="7">
    <source>
        <dbReference type="Proteomes" id="UP001412067"/>
    </source>
</evidence>
<evidence type="ECO:0000256" key="4">
    <source>
        <dbReference type="PROSITE-ProRule" id="PRU00175"/>
    </source>
</evidence>
<dbReference type="PANTHER" id="PTHR42647:SF12">
    <property type="entry name" value="BOI-RELATED E3 UBIQUITIN-PROTEIN LIGASE 2-RELATED"/>
    <property type="match status" value="1"/>
</dbReference>
<comment type="caution">
    <text evidence="6">The sequence shown here is derived from an EMBL/GenBank/DDBJ whole genome shotgun (WGS) entry which is preliminary data.</text>
</comment>
<dbReference type="PROSITE" id="PS50089">
    <property type="entry name" value="ZF_RING_2"/>
    <property type="match status" value="1"/>
</dbReference>